<dbReference type="OrthoDB" id="416454at2759"/>
<gene>
    <name evidence="2" type="primary">CCDC150</name>
</gene>
<dbReference type="PANTHER" id="PTHR35352">
    <property type="entry name" value="COILED-COIL DOMAIN-CONTAINING PROTEIN 150"/>
    <property type="match status" value="1"/>
</dbReference>
<sequence>MRLGCAFLVRRRVPAWILPRAEGLSRSGKLQFPVCPATGAPAYKSCYNEERVVLKRFVSSMETRASADKLSRKPIDGLWDSQVHIETTMSRPILFPTHINATDSFTILQQRMRIIEEQTNSLRDDLVMLDISDKRGQLEAPNSAEDPVTQKAISPIQNEVVCSGKTEMIWDICEFLVNRMCRLESLIQSLKMSIFHLQTEKDLNPQKIAFLKDRLNSIQEEHSKDLTLLHLEVMTLRQQLKVVKEEEDRAQDEVQRLTATLEIASETKKNAAIIEEELKTTKRNMNLKIQELRRQLSQEKHLRESLEQSGSAMLLKIQEMESTVEAERKQVQVLQENCIALRNSIQTTQALLVQEQQRKEELEAATSQLKCDLISREDLISRLVEENKRVQMYFNKDHEENAYLRSEIISLRESSEKAQVLNDQLTSKCSELSSMLQTVSMENARIMADHQAILKEGQKMMTQTFQEQNLLLDAAHASITSELQAVQNERTQLQAHLNCLIHEHNQCIQKAKAAEKRATVHKELLESTIARLRGELEASTQEKTSLLEERERLWREVKKTEKEIAQEKSNLEMELAKSKDEINTLTHNLQSLEEENKHLSDQITSIEHQRITSDYRELAQQQIEKALGKIANSKNKLAYEKGKLQAQVIQLEEQLHCLTDTKLQNDHLRKSNKMLEAKYTQANSELSANKVHLQQTEAHLEEVKSILDKNEEELSLAVRCRDTALKESQKLKGDLEALEERENKKVGNFQRQLAEAKEDNCKVTIMLENVLASHSKMQGALEKVQIELGRRDSEIAGLKKERALNQQRVQKLEAEVDQWQARMLVVDAQHSSEMEPLQKALDTAREDNRKLAMSLEQALQTNNHLQTKLDHFQEKLESKELEQQTLETFKERMAEESKMEAELHAERIEALRKQFQTERETAKKAAHRETTELKKALDEANFRSVEVSRTNRELRQKITELEKTLTSNKEKIKNLKAQIKHQLTAKTTNAQNIERMKQIEQELRQMEIIKDQYQKKNYEQSLSIQKFVSEMANLQKEMQLLAKSQYDASARNKHQEVRLEAERKIRQELENRCQELEDTVRHLKKCKEATENKLKEASAESEQITANLEEAHRWFKCRFDGLQLELTKNRLQRLPQEDRWQEEDQDKRHDTMPNQSVLHRWETKQNLRFMSKKSHSEVERK</sequence>
<evidence type="ECO:0000313" key="2">
    <source>
        <dbReference type="RefSeq" id="XP_007951336.2"/>
    </source>
</evidence>
<organism evidence="1 2">
    <name type="scientific">Orycteropus afer afer</name>
    <dbReference type="NCBI Taxonomy" id="1230840"/>
    <lineage>
        <taxon>Eukaryota</taxon>
        <taxon>Metazoa</taxon>
        <taxon>Chordata</taxon>
        <taxon>Craniata</taxon>
        <taxon>Vertebrata</taxon>
        <taxon>Euteleostomi</taxon>
        <taxon>Mammalia</taxon>
        <taxon>Eutheria</taxon>
        <taxon>Afrotheria</taxon>
        <taxon>Tubulidentata</taxon>
        <taxon>Orycteropodidae</taxon>
        <taxon>Orycteropus</taxon>
    </lineage>
</organism>
<dbReference type="PANTHER" id="PTHR35352:SF1">
    <property type="entry name" value="COILED-COIL DOMAIN-CONTAINING PROTEIN 150"/>
    <property type="match status" value="1"/>
</dbReference>
<reference evidence="2" key="1">
    <citation type="submission" date="2025-08" db="UniProtKB">
        <authorList>
            <consortium name="RefSeq"/>
        </authorList>
    </citation>
    <scope>IDENTIFICATION</scope>
</reference>
<dbReference type="AlphaFoldDB" id="A0A8B7AY93"/>
<dbReference type="InterPro" id="IPR038807">
    <property type="entry name" value="CCDC150"/>
</dbReference>
<evidence type="ECO:0000313" key="1">
    <source>
        <dbReference type="Proteomes" id="UP000694850"/>
    </source>
</evidence>
<dbReference type="CTD" id="284992"/>
<proteinExistence type="predicted"/>
<keyword evidence="1" id="KW-1185">Reference proteome</keyword>
<protein>
    <submittedName>
        <fullName evidence="2">Coiled-coil domain-containing protein 150</fullName>
    </submittedName>
</protein>
<dbReference type="GeneID" id="103207509"/>
<accession>A0A8B7AY93</accession>
<name>A0A8B7AY93_ORYAF</name>
<dbReference type="Proteomes" id="UP000694850">
    <property type="component" value="Unplaced"/>
</dbReference>
<dbReference type="RefSeq" id="XP_007951336.2">
    <property type="nucleotide sequence ID" value="XM_007953145.2"/>
</dbReference>